<evidence type="ECO:0000313" key="2">
    <source>
        <dbReference type="EnsemblMetazoa" id="tetur02g10020.1"/>
    </source>
</evidence>
<dbReference type="EnsemblMetazoa" id="tetur02g10020.1">
    <property type="protein sequence ID" value="tetur02g10020.1"/>
    <property type="gene ID" value="tetur02g10020"/>
</dbReference>
<feature type="compositionally biased region" description="Basic and acidic residues" evidence="1">
    <location>
        <begin position="19"/>
        <end position="31"/>
    </location>
</feature>
<dbReference type="AlphaFoldDB" id="T1JWZ0"/>
<accession>T1JWZ0</accession>
<evidence type="ECO:0000256" key="1">
    <source>
        <dbReference type="SAM" id="MobiDB-lite"/>
    </source>
</evidence>
<keyword evidence="3" id="KW-1185">Reference proteome</keyword>
<protein>
    <submittedName>
        <fullName evidence="2">Uncharacterized protein</fullName>
    </submittedName>
</protein>
<dbReference type="HOGENOM" id="CLU_3399851_0_0_1"/>
<name>T1JWZ0_TETUR</name>
<dbReference type="Proteomes" id="UP000015104">
    <property type="component" value="Unassembled WGS sequence"/>
</dbReference>
<reference evidence="2" key="2">
    <citation type="submission" date="2015-06" db="UniProtKB">
        <authorList>
            <consortium name="EnsemblMetazoa"/>
        </authorList>
    </citation>
    <scope>IDENTIFICATION</scope>
</reference>
<proteinExistence type="predicted"/>
<feature type="region of interest" description="Disordered" evidence="1">
    <location>
        <begin position="1"/>
        <end position="31"/>
    </location>
</feature>
<evidence type="ECO:0000313" key="3">
    <source>
        <dbReference type="Proteomes" id="UP000015104"/>
    </source>
</evidence>
<dbReference type="EMBL" id="CAEY01000818">
    <property type="status" value="NOT_ANNOTATED_CDS"/>
    <property type="molecule type" value="Genomic_DNA"/>
</dbReference>
<sequence>MQRKLGSNRDQQVNGGKRGKTDEWKGLVKDI</sequence>
<organism evidence="2 3">
    <name type="scientific">Tetranychus urticae</name>
    <name type="common">Two-spotted spider mite</name>
    <dbReference type="NCBI Taxonomy" id="32264"/>
    <lineage>
        <taxon>Eukaryota</taxon>
        <taxon>Metazoa</taxon>
        <taxon>Ecdysozoa</taxon>
        <taxon>Arthropoda</taxon>
        <taxon>Chelicerata</taxon>
        <taxon>Arachnida</taxon>
        <taxon>Acari</taxon>
        <taxon>Acariformes</taxon>
        <taxon>Trombidiformes</taxon>
        <taxon>Prostigmata</taxon>
        <taxon>Eleutherengona</taxon>
        <taxon>Raphignathae</taxon>
        <taxon>Tetranychoidea</taxon>
        <taxon>Tetranychidae</taxon>
        <taxon>Tetranychus</taxon>
    </lineage>
</organism>
<reference evidence="3" key="1">
    <citation type="submission" date="2011-08" db="EMBL/GenBank/DDBJ databases">
        <authorList>
            <person name="Rombauts S."/>
        </authorList>
    </citation>
    <scope>NUCLEOTIDE SEQUENCE</scope>
    <source>
        <strain evidence="3">London</strain>
    </source>
</reference>